<organism evidence="1 2">
    <name type="scientific">Lacrimispora amygdalina</name>
    <dbReference type="NCBI Taxonomy" id="253257"/>
    <lineage>
        <taxon>Bacteria</taxon>
        <taxon>Bacillati</taxon>
        <taxon>Bacillota</taxon>
        <taxon>Clostridia</taxon>
        <taxon>Lachnospirales</taxon>
        <taxon>Lachnospiraceae</taxon>
        <taxon>Lacrimispora</taxon>
    </lineage>
</organism>
<dbReference type="Gene3D" id="3.30.460.10">
    <property type="entry name" value="Beta Polymerase, domain 2"/>
    <property type="match status" value="1"/>
</dbReference>
<proteinExistence type="predicted"/>
<dbReference type="Proteomes" id="UP001419084">
    <property type="component" value="Unassembled WGS sequence"/>
</dbReference>
<dbReference type="InterPro" id="IPR043519">
    <property type="entry name" value="NT_sf"/>
</dbReference>
<name>A0ABQ5MD08_9FIRM</name>
<gene>
    <name evidence="1" type="ORF">LAD12857_43610</name>
</gene>
<keyword evidence="2" id="KW-1185">Reference proteome</keyword>
<reference evidence="1 2" key="1">
    <citation type="journal article" date="2024" name="Int. J. Syst. Evol. Microbiol.">
        <title>Lacrimispora brassicae sp. nov. isolated from fermented cabbage, and proposal of Clostridium indicum Gundawar et al. 2019 and Clostridium methoxybenzovorans Mechichi et al. 1999 as heterotypic synonyms of Lacrimispora amygdalina (Parshina et al. 2003) Haas and Blanchard 2020 and Lacrimispora indolis (McClung and McCoy 1957) Haas and Blanchard 2020, respectively.</title>
        <authorList>
            <person name="Kobayashi H."/>
            <person name="Tanizawa Y."/>
            <person name="Sakamoto M."/>
            <person name="Ohkuma M."/>
            <person name="Tohno M."/>
        </authorList>
    </citation>
    <scope>NUCLEOTIDE SEQUENCE [LARGE SCALE GENOMIC DNA]</scope>
    <source>
        <strain evidence="1 2">DSM 12857</strain>
    </source>
</reference>
<protein>
    <recommendedName>
        <fullName evidence="3">RelA/SpoT domain-containing protein</fullName>
    </recommendedName>
</protein>
<evidence type="ECO:0000313" key="2">
    <source>
        <dbReference type="Proteomes" id="UP001419084"/>
    </source>
</evidence>
<sequence>MQRGKYYRDCLPVRKPYCCLKAVRRERNALRAWIKGILWYKQALKREPFITAKVKSVAEQTDVEMAGTEYRIKTVSSYLKKFCRKYSQTGQACEIKDILRYTYTVSPELLSEKVIKIIEIYQDSGYNTVEIKNYWLDSQNPYNGINTILRSPQGQAFELQYHTPESFGVKSGKIHELYEKQRLIRDVSSREYIELGDQMFELSDSMEIPKGIEKVKCHG</sequence>
<dbReference type="EMBL" id="BRPJ01000096">
    <property type="protein sequence ID" value="GLB32438.1"/>
    <property type="molecule type" value="Genomic_DNA"/>
</dbReference>
<evidence type="ECO:0008006" key="3">
    <source>
        <dbReference type="Google" id="ProtNLM"/>
    </source>
</evidence>
<comment type="caution">
    <text evidence="1">The sequence shown here is derived from an EMBL/GenBank/DDBJ whole genome shotgun (WGS) entry which is preliminary data.</text>
</comment>
<dbReference type="RefSeq" id="WP_147325800.1">
    <property type="nucleotide sequence ID" value="NZ_BRPJ01000096.1"/>
</dbReference>
<evidence type="ECO:0000313" key="1">
    <source>
        <dbReference type="EMBL" id="GLB32438.1"/>
    </source>
</evidence>
<accession>A0ABQ5MD08</accession>
<dbReference type="SUPFAM" id="SSF81301">
    <property type="entry name" value="Nucleotidyltransferase"/>
    <property type="match status" value="1"/>
</dbReference>